<dbReference type="SUPFAM" id="SSF69012">
    <property type="entry name" value="alpha-ketoacid dehydrogenase kinase, N-terminal domain"/>
    <property type="match status" value="1"/>
</dbReference>
<dbReference type="AlphaFoldDB" id="A0A8C7PL42"/>
<reference evidence="2" key="3">
    <citation type="submission" date="2025-09" db="UniProtKB">
        <authorList>
            <consortium name="Ensembl"/>
        </authorList>
    </citation>
    <scope>IDENTIFICATION</scope>
</reference>
<sequence>MLANISKEIKLLPDHLLKTPSVRLVQYMQSLQDIMEFKEKDADDEKVT</sequence>
<reference evidence="2" key="2">
    <citation type="submission" date="2025-08" db="UniProtKB">
        <authorList>
            <consortium name="Ensembl"/>
        </authorList>
    </citation>
    <scope>IDENTIFICATION</scope>
</reference>
<dbReference type="InterPro" id="IPR018955">
    <property type="entry name" value="BCDHK/PDK_N"/>
</dbReference>
<name>A0A8C7PL42_ONCMY</name>
<proteinExistence type="predicted"/>
<dbReference type="Ensembl" id="ENSOMYT00000026710.2">
    <property type="protein sequence ID" value="ENSOMYP00000024406.2"/>
    <property type="gene ID" value="ENSOMYG00000011587.2"/>
</dbReference>
<accession>A0A8C7PL42</accession>
<organism evidence="2 3">
    <name type="scientific">Oncorhynchus mykiss</name>
    <name type="common">Rainbow trout</name>
    <name type="synonym">Salmo gairdneri</name>
    <dbReference type="NCBI Taxonomy" id="8022"/>
    <lineage>
        <taxon>Eukaryota</taxon>
        <taxon>Metazoa</taxon>
        <taxon>Chordata</taxon>
        <taxon>Craniata</taxon>
        <taxon>Vertebrata</taxon>
        <taxon>Euteleostomi</taxon>
        <taxon>Actinopterygii</taxon>
        <taxon>Neopterygii</taxon>
        <taxon>Teleostei</taxon>
        <taxon>Protacanthopterygii</taxon>
        <taxon>Salmoniformes</taxon>
        <taxon>Salmonidae</taxon>
        <taxon>Salmoninae</taxon>
        <taxon>Oncorhynchus</taxon>
    </lineage>
</organism>
<protein>
    <recommendedName>
        <fullName evidence="1">Branched-chain alpha-ketoacid dehydrogenase kinase/Pyruvate dehydrogenase kinase N-terminal domain-containing protein</fullName>
    </recommendedName>
</protein>
<dbReference type="Proteomes" id="UP000694395">
    <property type="component" value="Chromosome 22"/>
</dbReference>
<reference evidence="2" key="1">
    <citation type="submission" date="2020-07" db="EMBL/GenBank/DDBJ databases">
        <title>A long reads based de novo assembly of the rainbow trout Arlee double haploid line genome.</title>
        <authorList>
            <person name="Gao G."/>
            <person name="Palti Y."/>
        </authorList>
    </citation>
    <scope>NUCLEOTIDE SEQUENCE [LARGE SCALE GENOMIC DNA]</scope>
</reference>
<dbReference type="GeneTree" id="ENSGT00960000189470"/>
<evidence type="ECO:0000313" key="3">
    <source>
        <dbReference type="Proteomes" id="UP000694395"/>
    </source>
</evidence>
<dbReference type="InterPro" id="IPR036784">
    <property type="entry name" value="AK/P_DHK_N_sf"/>
</dbReference>
<dbReference type="Gene3D" id="1.20.140.20">
    <property type="entry name" value="Alpha-ketoacid/pyruvate dehydrogenase kinase, N-terminal domain"/>
    <property type="match status" value="1"/>
</dbReference>
<evidence type="ECO:0000259" key="1">
    <source>
        <dbReference type="Pfam" id="PF10436"/>
    </source>
</evidence>
<evidence type="ECO:0000313" key="2">
    <source>
        <dbReference type="Ensembl" id="ENSOMYP00000024406.2"/>
    </source>
</evidence>
<dbReference type="Pfam" id="PF10436">
    <property type="entry name" value="BCDHK_Adom3"/>
    <property type="match status" value="1"/>
</dbReference>
<feature type="domain" description="Branched-chain alpha-ketoacid dehydrogenase kinase/Pyruvate dehydrogenase kinase N-terminal" evidence="1">
    <location>
        <begin position="2"/>
        <end position="45"/>
    </location>
</feature>
<keyword evidence="3" id="KW-1185">Reference proteome</keyword>